<dbReference type="InterPro" id="IPR023393">
    <property type="entry name" value="START-like_dom_sf"/>
</dbReference>
<protein>
    <submittedName>
        <fullName evidence="3">Type II toxin-antitoxin system RatA family toxin</fullName>
    </submittedName>
</protein>
<dbReference type="PANTHER" id="PTHR12901:SF10">
    <property type="entry name" value="COENZYME Q-BINDING PROTEIN COQ10, MITOCHONDRIAL"/>
    <property type="match status" value="1"/>
</dbReference>
<name>A0A8J6YLN4_9PROT</name>
<dbReference type="GO" id="GO:0045333">
    <property type="term" value="P:cellular respiration"/>
    <property type="evidence" value="ECO:0007669"/>
    <property type="project" value="InterPro"/>
</dbReference>
<dbReference type="Proteomes" id="UP000631034">
    <property type="component" value="Unassembled WGS sequence"/>
</dbReference>
<keyword evidence="4" id="KW-1185">Reference proteome</keyword>
<dbReference type="Gene3D" id="3.30.530.20">
    <property type="match status" value="1"/>
</dbReference>
<dbReference type="PANTHER" id="PTHR12901">
    <property type="entry name" value="SPERM PROTEIN HOMOLOG"/>
    <property type="match status" value="1"/>
</dbReference>
<gene>
    <name evidence="3" type="ORF">IHV25_04300</name>
</gene>
<sequence length="150" mass="17421">MPTHSERRTLPYSPEQLYSMVADIEAYPKFLPWCLGLRIRKRQDNVIWADMTVGFKMIRERFTSRVTLTPGERIDVAYTDGPFRYLVNHWIFEPDGRGNTIVDFHVDFEFRSALLGKIMGAFFHEAVRVMVTSFERRAAVLYGPGSRRAG</sequence>
<comment type="caution">
    <text evidence="3">The sequence shown here is derived from an EMBL/GenBank/DDBJ whole genome shotgun (WGS) entry which is preliminary data.</text>
</comment>
<comment type="similarity">
    <text evidence="1">Belongs to the ribosome association toxin RatA family.</text>
</comment>
<evidence type="ECO:0000256" key="1">
    <source>
        <dbReference type="ARBA" id="ARBA00008918"/>
    </source>
</evidence>
<dbReference type="CDD" id="cd07813">
    <property type="entry name" value="COQ10p_like"/>
    <property type="match status" value="1"/>
</dbReference>
<organism evidence="3 4">
    <name type="scientific">Phaeovibrio sulfidiphilus</name>
    <dbReference type="NCBI Taxonomy" id="1220600"/>
    <lineage>
        <taxon>Bacteria</taxon>
        <taxon>Pseudomonadati</taxon>
        <taxon>Pseudomonadota</taxon>
        <taxon>Alphaproteobacteria</taxon>
        <taxon>Rhodospirillales</taxon>
        <taxon>Rhodospirillaceae</taxon>
        <taxon>Phaeovibrio</taxon>
    </lineage>
</organism>
<dbReference type="EMBL" id="JACZHT010000002">
    <property type="protein sequence ID" value="MBE1236868.1"/>
    <property type="molecule type" value="Genomic_DNA"/>
</dbReference>
<dbReference type="GO" id="GO:0048039">
    <property type="term" value="F:ubiquinone binding"/>
    <property type="evidence" value="ECO:0007669"/>
    <property type="project" value="InterPro"/>
</dbReference>
<reference evidence="3" key="1">
    <citation type="submission" date="2020-10" db="EMBL/GenBank/DDBJ databases">
        <title>Genome sequence of the unusual species of purple photosynthetic bacteria, Phaeovibrio sulfidiphilus DSM 23193, type strain.</title>
        <authorList>
            <person name="Kyndt J.A."/>
            <person name="Meyer T.E."/>
        </authorList>
    </citation>
    <scope>NUCLEOTIDE SEQUENCE</scope>
    <source>
        <strain evidence="3">DSM 23193</strain>
    </source>
</reference>
<dbReference type="Pfam" id="PF03364">
    <property type="entry name" value="Polyketide_cyc"/>
    <property type="match status" value="1"/>
</dbReference>
<proteinExistence type="inferred from homology"/>
<dbReference type="AlphaFoldDB" id="A0A8J6YLN4"/>
<feature type="domain" description="Coenzyme Q-binding protein COQ10 START" evidence="2">
    <location>
        <begin position="10"/>
        <end position="135"/>
    </location>
</feature>
<evidence type="ECO:0000259" key="2">
    <source>
        <dbReference type="Pfam" id="PF03364"/>
    </source>
</evidence>
<evidence type="ECO:0000313" key="4">
    <source>
        <dbReference type="Proteomes" id="UP000631034"/>
    </source>
</evidence>
<dbReference type="SUPFAM" id="SSF55961">
    <property type="entry name" value="Bet v1-like"/>
    <property type="match status" value="1"/>
</dbReference>
<dbReference type="InterPro" id="IPR044996">
    <property type="entry name" value="COQ10-like"/>
</dbReference>
<accession>A0A8J6YLN4</accession>
<dbReference type="RefSeq" id="WP_192533867.1">
    <property type="nucleotide sequence ID" value="NZ_JACZHT010000002.1"/>
</dbReference>
<evidence type="ECO:0000313" key="3">
    <source>
        <dbReference type="EMBL" id="MBE1236868.1"/>
    </source>
</evidence>
<dbReference type="InterPro" id="IPR005031">
    <property type="entry name" value="COQ10_START"/>
</dbReference>